<comment type="caution">
    <text evidence="1">The sequence shown here is derived from an EMBL/GenBank/DDBJ whole genome shotgun (WGS) entry which is preliminary data.</text>
</comment>
<evidence type="ECO:0000313" key="1">
    <source>
        <dbReference type="EMBL" id="MCM2561004.1"/>
    </source>
</evidence>
<evidence type="ECO:0000313" key="2">
    <source>
        <dbReference type="Proteomes" id="UP001203036"/>
    </source>
</evidence>
<dbReference type="EMBL" id="JAMQGO010000001">
    <property type="protein sequence ID" value="MCM2561004.1"/>
    <property type="molecule type" value="Genomic_DNA"/>
</dbReference>
<name>A0ACC5ZRQ8_9RHOB</name>
<keyword evidence="2" id="KW-1185">Reference proteome</keyword>
<proteinExistence type="predicted"/>
<organism evidence="1 2">
    <name type="scientific">Lutimaribacter degradans</name>
    <dbReference type="NCBI Taxonomy" id="2945989"/>
    <lineage>
        <taxon>Bacteria</taxon>
        <taxon>Pseudomonadati</taxon>
        <taxon>Pseudomonadota</taxon>
        <taxon>Alphaproteobacteria</taxon>
        <taxon>Rhodobacterales</taxon>
        <taxon>Roseobacteraceae</taxon>
        <taxon>Lutimaribacter</taxon>
    </lineage>
</organism>
<sequence length="140" mass="15265">MGGRNPKRVQARAAEIEAALAEGDMPLAASLFDAGPWWRRAMLPHMSPGAVEWVQDLYRTADTYRDTLSDIAGGAATYALPSYPNETEEEHEEDLRGAGESAAWDAAFMALHSGWDEDASWNVAERAAETAVREWRAAGA</sequence>
<reference evidence="1" key="1">
    <citation type="submission" date="2022-06" db="EMBL/GenBank/DDBJ databases">
        <title>Lutimaribacter sp. EGI FJ00013, a novel bacterium isolated from a salt lake sediment enrichment.</title>
        <authorList>
            <person name="Gao L."/>
            <person name="Fang B.-Z."/>
            <person name="Li W.-J."/>
        </authorList>
    </citation>
    <scope>NUCLEOTIDE SEQUENCE</scope>
    <source>
        <strain evidence="1">EGI FJ00013</strain>
    </source>
</reference>
<accession>A0ACC5ZRQ8</accession>
<protein>
    <submittedName>
        <fullName evidence="1">Uncharacterized protein</fullName>
    </submittedName>
</protein>
<dbReference type="Proteomes" id="UP001203036">
    <property type="component" value="Unassembled WGS sequence"/>
</dbReference>
<gene>
    <name evidence="1" type="ORF">M8744_02490</name>
</gene>